<evidence type="ECO:0000256" key="1">
    <source>
        <dbReference type="SAM" id="MobiDB-lite"/>
    </source>
</evidence>
<comment type="caution">
    <text evidence="2">The sequence shown here is derived from an EMBL/GenBank/DDBJ whole genome shotgun (WGS) entry which is preliminary data.</text>
</comment>
<gene>
    <name evidence="2" type="ORF">AA0119_g13531</name>
</gene>
<accession>A0ABY0FND7</accession>
<reference evidence="3" key="1">
    <citation type="journal article" date="2019" name="bioRxiv">
        <title>Genomics, evolutionary history and diagnostics of the Alternaria alternata species group including apple and Asian pear pathotypes.</title>
        <authorList>
            <person name="Armitage A.D."/>
            <person name="Cockerton H.M."/>
            <person name="Sreenivasaprasad S."/>
            <person name="Woodhall J.W."/>
            <person name="Lane C.R."/>
            <person name="Harrison R.J."/>
            <person name="Clarkson J.P."/>
        </authorList>
    </citation>
    <scope>NUCLEOTIDE SEQUENCE [LARGE SCALE GENOMIC DNA]</scope>
    <source>
        <strain evidence="3">FERA 635</strain>
    </source>
</reference>
<feature type="region of interest" description="Disordered" evidence="1">
    <location>
        <begin position="231"/>
        <end position="288"/>
    </location>
</feature>
<dbReference type="EMBL" id="PDXF01000342">
    <property type="protein sequence ID" value="RYN78880.1"/>
    <property type="molecule type" value="Genomic_DNA"/>
</dbReference>
<protein>
    <submittedName>
        <fullName evidence="2">Uncharacterized protein</fullName>
    </submittedName>
</protein>
<organism evidence="2 3">
    <name type="scientific">Alternaria tenuissima</name>
    <dbReference type="NCBI Taxonomy" id="119927"/>
    <lineage>
        <taxon>Eukaryota</taxon>
        <taxon>Fungi</taxon>
        <taxon>Dikarya</taxon>
        <taxon>Ascomycota</taxon>
        <taxon>Pezizomycotina</taxon>
        <taxon>Dothideomycetes</taxon>
        <taxon>Pleosporomycetidae</taxon>
        <taxon>Pleosporales</taxon>
        <taxon>Pleosporineae</taxon>
        <taxon>Pleosporaceae</taxon>
        <taxon>Alternaria</taxon>
        <taxon>Alternaria sect. Alternaria</taxon>
        <taxon>Alternaria alternata complex</taxon>
    </lineage>
</organism>
<keyword evidence="3" id="KW-1185">Reference proteome</keyword>
<name>A0ABY0FND7_9PLEO</name>
<sequence>MTEVAERNLVIQADVIATFLKRIVNCRSVAQLVALVPAIAQDRTKVGLDEIVTAHIKKAMAVSLLAEWRDSLAKENYDSILELKSIRAPSIQISKLAEKEGSINKDFQESLKEAKKSALTRMIDIKAREVEALSSLCEVKRNAEALHNSWVSASSAEGVSPEALALLQDSDSALSLVQSAVSIGENTAHKQMLAKAKKSETVKKAKTGGTAVMPTDRKGLEEFVKEIAKRQKQSAIDKSLARKSGKGQRGAGPSTTKNQKNTNKIGKKDRKRKNGKRGTSSTKQQKKR</sequence>
<evidence type="ECO:0000313" key="3">
    <source>
        <dbReference type="Proteomes" id="UP000293195"/>
    </source>
</evidence>
<feature type="compositionally biased region" description="Basic residues" evidence="1">
    <location>
        <begin position="265"/>
        <end position="276"/>
    </location>
</feature>
<dbReference type="Proteomes" id="UP000293195">
    <property type="component" value="Unassembled WGS sequence"/>
</dbReference>
<proteinExistence type="predicted"/>
<feature type="compositionally biased region" description="Polar residues" evidence="1">
    <location>
        <begin position="253"/>
        <end position="263"/>
    </location>
</feature>
<feature type="compositionally biased region" description="Polar residues" evidence="1">
    <location>
        <begin position="279"/>
        <end position="288"/>
    </location>
</feature>
<evidence type="ECO:0000313" key="2">
    <source>
        <dbReference type="EMBL" id="RYN78880.1"/>
    </source>
</evidence>